<feature type="compositionally biased region" description="Low complexity" evidence="1">
    <location>
        <begin position="37"/>
        <end position="72"/>
    </location>
</feature>
<protein>
    <recommendedName>
        <fullName evidence="5">Lipoprotein</fullName>
    </recommendedName>
</protein>
<dbReference type="PROSITE" id="PS51257">
    <property type="entry name" value="PROKAR_LIPOPROTEIN"/>
    <property type="match status" value="1"/>
</dbReference>
<dbReference type="EMBL" id="JASVDS010000007">
    <property type="protein sequence ID" value="MDL5034205.1"/>
    <property type="molecule type" value="Genomic_DNA"/>
</dbReference>
<dbReference type="Proteomes" id="UP001238603">
    <property type="component" value="Unassembled WGS sequence"/>
</dbReference>
<evidence type="ECO:0000256" key="1">
    <source>
        <dbReference type="SAM" id="MobiDB-lite"/>
    </source>
</evidence>
<keyword evidence="2" id="KW-0732">Signal</keyword>
<feature type="signal peptide" evidence="2">
    <location>
        <begin position="1"/>
        <end position="28"/>
    </location>
</feature>
<evidence type="ECO:0000313" key="3">
    <source>
        <dbReference type="EMBL" id="MDL5034205.1"/>
    </source>
</evidence>
<comment type="caution">
    <text evidence="3">The sequence shown here is derived from an EMBL/GenBank/DDBJ whole genome shotgun (WGS) entry which is preliminary data.</text>
</comment>
<sequence>MSKTSSPWTRAWTLTPLALTLALLSACGGGGGGTESAIGNGSNTGNTSGNTSGSTSGSTSGNTTGNTGGTSTQPGGVASQYLGTYVWACQNEGSTVTDTATKQPLYSRFTTTFTAAPSSETKAMAVLKYEFFADSSCASQPKGTLTVSGSGTYMEIVGSTTVAGRTAYKAMFYSEAYFPGISAKTVSINGITYAGRPYTAGALVTKDLIMLVGNDMFSGDFSKPLDADGFPTALLPTKDATKQ</sequence>
<evidence type="ECO:0000256" key="2">
    <source>
        <dbReference type="SAM" id="SignalP"/>
    </source>
</evidence>
<feature type="chain" id="PRO_5046747004" description="Lipoprotein" evidence="2">
    <location>
        <begin position="29"/>
        <end position="243"/>
    </location>
</feature>
<keyword evidence="4" id="KW-1185">Reference proteome</keyword>
<dbReference type="RefSeq" id="WP_285984279.1">
    <property type="nucleotide sequence ID" value="NZ_JASVDS010000007.1"/>
</dbReference>
<feature type="region of interest" description="Disordered" evidence="1">
    <location>
        <begin position="37"/>
        <end position="74"/>
    </location>
</feature>
<evidence type="ECO:0000313" key="4">
    <source>
        <dbReference type="Proteomes" id="UP001238603"/>
    </source>
</evidence>
<gene>
    <name evidence="3" type="ORF">QRD43_20055</name>
</gene>
<name>A0ABT7LMW9_9BURK</name>
<accession>A0ABT7LMW9</accession>
<proteinExistence type="predicted"/>
<reference evidence="3 4" key="1">
    <citation type="submission" date="2023-06" db="EMBL/GenBank/DDBJ databases">
        <title>Pelomonas sp. APW6 16S ribosomal RNA gene genome sequencing and assembly.</title>
        <authorList>
            <person name="Woo H."/>
        </authorList>
    </citation>
    <scope>NUCLEOTIDE SEQUENCE [LARGE SCALE GENOMIC DNA]</scope>
    <source>
        <strain evidence="3 4">APW6</strain>
    </source>
</reference>
<organism evidence="3 4">
    <name type="scientific">Roseateles subflavus</name>
    <dbReference type="NCBI Taxonomy" id="3053353"/>
    <lineage>
        <taxon>Bacteria</taxon>
        <taxon>Pseudomonadati</taxon>
        <taxon>Pseudomonadota</taxon>
        <taxon>Betaproteobacteria</taxon>
        <taxon>Burkholderiales</taxon>
        <taxon>Sphaerotilaceae</taxon>
        <taxon>Roseateles</taxon>
    </lineage>
</organism>
<evidence type="ECO:0008006" key="5">
    <source>
        <dbReference type="Google" id="ProtNLM"/>
    </source>
</evidence>